<dbReference type="Pfam" id="PF07645">
    <property type="entry name" value="EGF_CA"/>
    <property type="match status" value="2"/>
</dbReference>
<dbReference type="SMART" id="SM00179">
    <property type="entry name" value="EGF_CA"/>
    <property type="match status" value="2"/>
</dbReference>
<evidence type="ECO:0008006" key="16">
    <source>
        <dbReference type="Google" id="ProtNLM"/>
    </source>
</evidence>
<sequence>MRCICPSAGLQLAPDGRNCVDIDECGSGKDLCPSNRRCVNTFGSYFCKCQTGYDLKYADGKYDCSDIDECAAGVHACSRHADCYNTQGSYKCRCKPGFRGNGIECSVKPFYQNSWDGDRGSADESLNALPDPPVKFPHDDHLKNVIPEPEVTTPPRLRLQPFDYDGEVYIGNTEEEHGNFSEEEEEEGEENQVENEDLSPRGDVFSPESVLGPKTEVKGIPATHGLEEFIMDCNFDQGACEWVQDKEDDFDWGVSYHDKGIGNYMAVSGLLGEPKDLARLRLLLSDRAQKAGFCLTFNYRLAGRQAGALRVLLDNSRYAVWEQSRSHDPDWHTELLSVAWEQEPPQAIIFEAERGTSGGEIGLDNVVLTSGTCQEDEPGIF</sequence>
<dbReference type="InterPro" id="IPR001881">
    <property type="entry name" value="EGF-like_Ca-bd_dom"/>
</dbReference>
<dbReference type="PROSITE" id="PS01186">
    <property type="entry name" value="EGF_2"/>
    <property type="match status" value="1"/>
</dbReference>
<dbReference type="FunFam" id="2.10.25.10:FF:000049">
    <property type="entry name" value="Fibrillin 2"/>
    <property type="match status" value="1"/>
</dbReference>
<dbReference type="AlphaFoldDB" id="A0A9Q1D1T7"/>
<dbReference type="SMART" id="SM00181">
    <property type="entry name" value="EGF"/>
    <property type="match status" value="2"/>
</dbReference>
<dbReference type="CDD" id="cd06263">
    <property type="entry name" value="MAM"/>
    <property type="match status" value="1"/>
</dbReference>
<comment type="caution">
    <text evidence="10">Lacks conserved residue(s) required for the propagation of feature annotation.</text>
</comment>
<comment type="subcellular location">
    <subcellularLocation>
        <location evidence="1">Secreted</location>
    </subcellularLocation>
</comment>
<dbReference type="PROSITE" id="PS01187">
    <property type="entry name" value="EGF_CA"/>
    <property type="match status" value="1"/>
</dbReference>
<evidence type="ECO:0000256" key="1">
    <source>
        <dbReference type="ARBA" id="ARBA00004613"/>
    </source>
</evidence>
<dbReference type="OrthoDB" id="10060424at2759"/>
<feature type="compositionally biased region" description="Acidic residues" evidence="11">
    <location>
        <begin position="181"/>
        <end position="197"/>
    </location>
</feature>
<keyword evidence="7" id="KW-0130">Cell adhesion</keyword>
<proteinExistence type="inferred from homology"/>
<dbReference type="InterPro" id="IPR000152">
    <property type="entry name" value="EGF-type_Asp/Asn_hydroxyl_site"/>
</dbReference>
<evidence type="ECO:0000313" key="15">
    <source>
        <dbReference type="Proteomes" id="UP001152803"/>
    </source>
</evidence>
<evidence type="ECO:0000256" key="2">
    <source>
        <dbReference type="ARBA" id="ARBA00009738"/>
    </source>
</evidence>
<dbReference type="InterPro" id="IPR013320">
    <property type="entry name" value="ConA-like_dom_sf"/>
</dbReference>
<dbReference type="SUPFAM" id="SSF49899">
    <property type="entry name" value="Concanavalin A-like lectins/glucanases"/>
    <property type="match status" value="1"/>
</dbReference>
<keyword evidence="3" id="KW-0964">Secreted</keyword>
<reference evidence="14" key="1">
    <citation type="journal article" date="2023" name="Science">
        <title>Genome structures resolve the early diversification of teleost fishes.</title>
        <authorList>
            <person name="Parey E."/>
            <person name="Louis A."/>
            <person name="Montfort J."/>
            <person name="Bouchez O."/>
            <person name="Roques C."/>
            <person name="Iampietro C."/>
            <person name="Lluch J."/>
            <person name="Castinel A."/>
            <person name="Donnadieu C."/>
            <person name="Desvignes T."/>
            <person name="Floi Bucao C."/>
            <person name="Jouanno E."/>
            <person name="Wen M."/>
            <person name="Mejri S."/>
            <person name="Dirks R."/>
            <person name="Jansen H."/>
            <person name="Henkel C."/>
            <person name="Chen W.J."/>
            <person name="Zahm M."/>
            <person name="Cabau C."/>
            <person name="Klopp C."/>
            <person name="Thompson A.W."/>
            <person name="Robinson-Rechavi M."/>
            <person name="Braasch I."/>
            <person name="Lecointre G."/>
            <person name="Bobe J."/>
            <person name="Postlethwait J.H."/>
            <person name="Berthelot C."/>
            <person name="Roest Crollius H."/>
            <person name="Guiguen Y."/>
        </authorList>
    </citation>
    <scope>NUCLEOTIDE SEQUENCE</scope>
    <source>
        <strain evidence="14">Concon-B</strain>
    </source>
</reference>
<evidence type="ECO:0000256" key="7">
    <source>
        <dbReference type="ARBA" id="ARBA00022889"/>
    </source>
</evidence>
<dbReference type="GO" id="GO:0007155">
    <property type="term" value="P:cell adhesion"/>
    <property type="evidence" value="ECO:0007669"/>
    <property type="project" value="UniProtKB-KW"/>
</dbReference>
<evidence type="ECO:0000256" key="10">
    <source>
        <dbReference type="PROSITE-ProRule" id="PRU00076"/>
    </source>
</evidence>
<dbReference type="Gene3D" id="2.10.25.10">
    <property type="entry name" value="Laminin"/>
    <property type="match status" value="3"/>
</dbReference>
<dbReference type="InterPro" id="IPR000998">
    <property type="entry name" value="MAM_dom"/>
</dbReference>
<name>A0A9Q1D1T7_CONCO</name>
<dbReference type="SMART" id="SM00137">
    <property type="entry name" value="MAM"/>
    <property type="match status" value="1"/>
</dbReference>
<dbReference type="PROSITE" id="PS50060">
    <property type="entry name" value="MAM_2"/>
    <property type="match status" value="1"/>
</dbReference>
<dbReference type="InterPro" id="IPR009030">
    <property type="entry name" value="Growth_fac_rcpt_cys_sf"/>
</dbReference>
<evidence type="ECO:0000256" key="6">
    <source>
        <dbReference type="ARBA" id="ARBA00022737"/>
    </source>
</evidence>
<dbReference type="PANTHER" id="PTHR24050">
    <property type="entry name" value="PA14 DOMAIN-CONTAINING PROTEIN"/>
    <property type="match status" value="1"/>
</dbReference>
<keyword evidence="9" id="KW-0325">Glycoprotein</keyword>
<evidence type="ECO:0000256" key="11">
    <source>
        <dbReference type="SAM" id="MobiDB-lite"/>
    </source>
</evidence>
<evidence type="ECO:0000259" key="13">
    <source>
        <dbReference type="PROSITE" id="PS50060"/>
    </source>
</evidence>
<evidence type="ECO:0000259" key="12">
    <source>
        <dbReference type="PROSITE" id="PS50026"/>
    </source>
</evidence>
<evidence type="ECO:0000256" key="8">
    <source>
        <dbReference type="ARBA" id="ARBA00023157"/>
    </source>
</evidence>
<feature type="region of interest" description="Disordered" evidence="11">
    <location>
        <begin position="175"/>
        <end position="216"/>
    </location>
</feature>
<organism evidence="14 15">
    <name type="scientific">Conger conger</name>
    <name type="common">Conger eel</name>
    <name type="synonym">Muraena conger</name>
    <dbReference type="NCBI Taxonomy" id="82655"/>
    <lineage>
        <taxon>Eukaryota</taxon>
        <taxon>Metazoa</taxon>
        <taxon>Chordata</taxon>
        <taxon>Craniata</taxon>
        <taxon>Vertebrata</taxon>
        <taxon>Euteleostomi</taxon>
        <taxon>Actinopterygii</taxon>
        <taxon>Neopterygii</taxon>
        <taxon>Teleostei</taxon>
        <taxon>Anguilliformes</taxon>
        <taxon>Congridae</taxon>
        <taxon>Conger</taxon>
    </lineage>
</organism>
<dbReference type="PROSITE" id="PS50026">
    <property type="entry name" value="EGF_3"/>
    <property type="match status" value="2"/>
</dbReference>
<feature type="domain" description="EGF-like" evidence="12">
    <location>
        <begin position="66"/>
        <end position="106"/>
    </location>
</feature>
<evidence type="ECO:0000256" key="5">
    <source>
        <dbReference type="ARBA" id="ARBA00022729"/>
    </source>
</evidence>
<gene>
    <name evidence="14" type="ORF">COCON_G00195980</name>
</gene>
<dbReference type="SUPFAM" id="SSF57184">
    <property type="entry name" value="Growth factor receptor domain"/>
    <property type="match status" value="1"/>
</dbReference>
<comment type="similarity">
    <text evidence="2">Belongs to the nephronectin family.</text>
</comment>
<keyword evidence="5" id="KW-0732">Signal</keyword>
<evidence type="ECO:0000256" key="4">
    <source>
        <dbReference type="ARBA" id="ARBA00022536"/>
    </source>
</evidence>
<accession>A0A9Q1D1T7</accession>
<dbReference type="FunFam" id="2.10.25.10:FF:000014">
    <property type="entry name" value="Latent-transforming growth factor beta-binding protein 3"/>
    <property type="match status" value="1"/>
</dbReference>
<evidence type="ECO:0000256" key="9">
    <source>
        <dbReference type="ARBA" id="ARBA00023180"/>
    </source>
</evidence>
<dbReference type="EMBL" id="JAFJMO010000015">
    <property type="protein sequence ID" value="KAJ8255734.1"/>
    <property type="molecule type" value="Genomic_DNA"/>
</dbReference>
<protein>
    <recommendedName>
        <fullName evidence="16">Epidermal growth factor-like protein 6</fullName>
    </recommendedName>
</protein>
<dbReference type="PANTHER" id="PTHR24050:SF24">
    <property type="entry name" value="EPIDERMAL GROWTH FACTOR-LIKE PROTEIN 6"/>
    <property type="match status" value="1"/>
</dbReference>
<dbReference type="Proteomes" id="UP001152803">
    <property type="component" value="Unassembled WGS sequence"/>
</dbReference>
<dbReference type="GO" id="GO:0016020">
    <property type="term" value="C:membrane"/>
    <property type="evidence" value="ECO:0007669"/>
    <property type="project" value="InterPro"/>
</dbReference>
<dbReference type="Pfam" id="PF00629">
    <property type="entry name" value="MAM"/>
    <property type="match status" value="1"/>
</dbReference>
<feature type="domain" description="EGF-like" evidence="12">
    <location>
        <begin position="21"/>
        <end position="59"/>
    </location>
</feature>
<keyword evidence="8" id="KW-1015">Disulfide bond</keyword>
<dbReference type="GO" id="GO:0005509">
    <property type="term" value="F:calcium ion binding"/>
    <property type="evidence" value="ECO:0007669"/>
    <property type="project" value="InterPro"/>
</dbReference>
<dbReference type="CDD" id="cd00054">
    <property type="entry name" value="EGF_CA"/>
    <property type="match status" value="2"/>
</dbReference>
<comment type="caution">
    <text evidence="14">The sequence shown here is derived from an EMBL/GenBank/DDBJ whole genome shotgun (WGS) entry which is preliminary data.</text>
</comment>
<dbReference type="InterPro" id="IPR049883">
    <property type="entry name" value="NOTCH1_EGF-like"/>
</dbReference>
<evidence type="ECO:0000256" key="3">
    <source>
        <dbReference type="ARBA" id="ARBA00022525"/>
    </source>
</evidence>
<dbReference type="InterPro" id="IPR052235">
    <property type="entry name" value="Nephronectin_domain"/>
</dbReference>
<keyword evidence="6" id="KW-0677">Repeat</keyword>
<feature type="domain" description="MAM" evidence="13">
    <location>
        <begin position="231"/>
        <end position="375"/>
    </location>
</feature>
<dbReference type="InterPro" id="IPR018097">
    <property type="entry name" value="EGF_Ca-bd_CS"/>
</dbReference>
<evidence type="ECO:0000313" key="14">
    <source>
        <dbReference type="EMBL" id="KAJ8255734.1"/>
    </source>
</evidence>
<dbReference type="InterPro" id="IPR000742">
    <property type="entry name" value="EGF"/>
</dbReference>
<dbReference type="PROSITE" id="PS00010">
    <property type="entry name" value="ASX_HYDROXYL"/>
    <property type="match status" value="2"/>
</dbReference>
<keyword evidence="15" id="KW-1185">Reference proteome</keyword>
<dbReference type="Gene3D" id="2.60.120.200">
    <property type="match status" value="1"/>
</dbReference>
<dbReference type="GO" id="GO:0005576">
    <property type="term" value="C:extracellular region"/>
    <property type="evidence" value="ECO:0007669"/>
    <property type="project" value="UniProtKB-SubCell"/>
</dbReference>
<keyword evidence="4 10" id="KW-0245">EGF-like domain</keyword>